<name>A0AAN7SMT6_9EURO</name>
<gene>
    <name evidence="2" type="ORF">LTR05_008534</name>
</gene>
<organism evidence="2 3">
    <name type="scientific">Lithohypha guttulata</name>
    <dbReference type="NCBI Taxonomy" id="1690604"/>
    <lineage>
        <taxon>Eukaryota</taxon>
        <taxon>Fungi</taxon>
        <taxon>Dikarya</taxon>
        <taxon>Ascomycota</taxon>
        <taxon>Pezizomycotina</taxon>
        <taxon>Eurotiomycetes</taxon>
        <taxon>Chaetothyriomycetidae</taxon>
        <taxon>Chaetothyriales</taxon>
        <taxon>Trichomeriaceae</taxon>
        <taxon>Lithohypha</taxon>
    </lineage>
</organism>
<evidence type="ECO:0000256" key="1">
    <source>
        <dbReference type="SAM" id="MobiDB-lite"/>
    </source>
</evidence>
<protein>
    <submittedName>
        <fullName evidence="2">Uncharacterized protein</fullName>
    </submittedName>
</protein>
<dbReference type="EMBL" id="JAVRRJ010000013">
    <property type="protein sequence ID" value="KAK5080590.1"/>
    <property type="molecule type" value="Genomic_DNA"/>
</dbReference>
<feature type="compositionally biased region" description="Pro residues" evidence="1">
    <location>
        <begin position="203"/>
        <end position="213"/>
    </location>
</feature>
<proteinExistence type="predicted"/>
<feature type="compositionally biased region" description="Low complexity" evidence="1">
    <location>
        <begin position="185"/>
        <end position="202"/>
    </location>
</feature>
<keyword evidence="3" id="KW-1185">Reference proteome</keyword>
<comment type="caution">
    <text evidence="2">The sequence shown here is derived from an EMBL/GenBank/DDBJ whole genome shotgun (WGS) entry which is preliminary data.</text>
</comment>
<evidence type="ECO:0000313" key="3">
    <source>
        <dbReference type="Proteomes" id="UP001309876"/>
    </source>
</evidence>
<feature type="region of interest" description="Disordered" evidence="1">
    <location>
        <begin position="79"/>
        <end position="104"/>
    </location>
</feature>
<feature type="compositionally biased region" description="Basic and acidic residues" evidence="1">
    <location>
        <begin position="157"/>
        <end position="170"/>
    </location>
</feature>
<feature type="region of interest" description="Disordered" evidence="1">
    <location>
        <begin position="1"/>
        <end position="28"/>
    </location>
</feature>
<accession>A0AAN7SMT6</accession>
<reference evidence="2 3" key="1">
    <citation type="submission" date="2023-08" db="EMBL/GenBank/DDBJ databases">
        <title>Black Yeasts Isolated from many extreme environments.</title>
        <authorList>
            <person name="Coleine C."/>
            <person name="Stajich J.E."/>
            <person name="Selbmann L."/>
        </authorList>
    </citation>
    <scope>NUCLEOTIDE SEQUENCE [LARGE SCALE GENOMIC DNA]</scope>
    <source>
        <strain evidence="2 3">CCFEE 5910</strain>
    </source>
</reference>
<evidence type="ECO:0000313" key="2">
    <source>
        <dbReference type="EMBL" id="KAK5080590.1"/>
    </source>
</evidence>
<feature type="region of interest" description="Disordered" evidence="1">
    <location>
        <begin position="321"/>
        <end position="348"/>
    </location>
</feature>
<dbReference type="Proteomes" id="UP001309876">
    <property type="component" value="Unassembled WGS sequence"/>
</dbReference>
<sequence>MIGKRKRASDGRPPTRIQTTGLDTPKGRRVYDNFLEDNMSPRTAVSARFQGLNLQHTNLVDRVIRTGAELIKNDSIQRSSTTFEPHSEDDMLVQNTEPDGPVSIPTRYMPQDCYDLRQTPTIEAPPGFQGQDGLSLGMSPSSGARAQQAPPTFGSDARMDEPSPAKRARSDTNQVNMRAEVVLRSPSSPSPVKHPVRSSIPTTPSPRLSPPVPRSRSPSARKLATPQNRKSTPESHSEHNTSTPESDPEFSALWWQDSEISGHDPEDPEEDNRGVNGIGYQKSRAEQSRISAKKQKQLAEWRSREAKEARALRSGRRTALQGVIGGRVTKSTSRSGSPVERRASPGVRGRKVVGVDEVLEMGLAMTPVETPSRKGVRFEESAEAV</sequence>
<feature type="region of interest" description="Disordered" evidence="1">
    <location>
        <begin position="118"/>
        <end position="301"/>
    </location>
</feature>
<dbReference type="AlphaFoldDB" id="A0AAN7SMT6"/>